<reference evidence="1" key="2">
    <citation type="submission" date="2021-01" db="UniProtKB">
        <authorList>
            <consortium name="EnsemblPlants"/>
        </authorList>
    </citation>
    <scope>IDENTIFICATION</scope>
</reference>
<proteinExistence type="predicted"/>
<accession>A0A7N2L756</accession>
<evidence type="ECO:0000313" key="2">
    <source>
        <dbReference type="Proteomes" id="UP000594261"/>
    </source>
</evidence>
<evidence type="ECO:0000313" key="1">
    <source>
        <dbReference type="EnsemblPlants" id="QL03p027017:mrna"/>
    </source>
</evidence>
<dbReference type="Proteomes" id="UP000594261">
    <property type="component" value="Chromosome 3"/>
</dbReference>
<dbReference type="EnsemblPlants" id="QL03p027017:mrna">
    <property type="protein sequence ID" value="QL03p027017:mrna"/>
    <property type="gene ID" value="QL03p027017"/>
</dbReference>
<sequence>MISGILASVGKDQILLIVREELVTMNSDPRSLKLLLIKFLDLAPKVISAYMRAGEYKNISSNSLSATSVPLKT</sequence>
<protein>
    <submittedName>
        <fullName evidence="1">Uncharacterized protein</fullName>
    </submittedName>
</protein>
<organism evidence="1 2">
    <name type="scientific">Quercus lobata</name>
    <name type="common">Valley oak</name>
    <dbReference type="NCBI Taxonomy" id="97700"/>
    <lineage>
        <taxon>Eukaryota</taxon>
        <taxon>Viridiplantae</taxon>
        <taxon>Streptophyta</taxon>
        <taxon>Embryophyta</taxon>
        <taxon>Tracheophyta</taxon>
        <taxon>Spermatophyta</taxon>
        <taxon>Magnoliopsida</taxon>
        <taxon>eudicotyledons</taxon>
        <taxon>Gunneridae</taxon>
        <taxon>Pentapetalae</taxon>
        <taxon>rosids</taxon>
        <taxon>fabids</taxon>
        <taxon>Fagales</taxon>
        <taxon>Fagaceae</taxon>
        <taxon>Quercus</taxon>
    </lineage>
</organism>
<dbReference type="Gramene" id="QL03p027017:mrna">
    <property type="protein sequence ID" value="QL03p027017:mrna"/>
    <property type="gene ID" value="QL03p027017"/>
</dbReference>
<dbReference type="AlphaFoldDB" id="A0A7N2L756"/>
<dbReference type="EMBL" id="LRBV02000003">
    <property type="status" value="NOT_ANNOTATED_CDS"/>
    <property type="molecule type" value="Genomic_DNA"/>
</dbReference>
<reference evidence="1 2" key="1">
    <citation type="journal article" date="2016" name="G3 (Bethesda)">
        <title>First Draft Assembly and Annotation of the Genome of a California Endemic Oak Quercus lobata Nee (Fagaceae).</title>
        <authorList>
            <person name="Sork V.L."/>
            <person name="Fitz-Gibbon S.T."/>
            <person name="Puiu D."/>
            <person name="Crepeau M."/>
            <person name="Gugger P.F."/>
            <person name="Sherman R."/>
            <person name="Stevens K."/>
            <person name="Langley C.H."/>
            <person name="Pellegrini M."/>
            <person name="Salzberg S.L."/>
        </authorList>
    </citation>
    <scope>NUCLEOTIDE SEQUENCE [LARGE SCALE GENOMIC DNA]</scope>
    <source>
        <strain evidence="1 2">cv. SW786</strain>
    </source>
</reference>
<keyword evidence="2" id="KW-1185">Reference proteome</keyword>
<name>A0A7N2L756_QUELO</name>
<dbReference type="InParanoid" id="A0A7N2L756"/>